<comment type="caution">
    <text evidence="1">The sequence shown here is derived from an EMBL/GenBank/DDBJ whole genome shotgun (WGS) entry which is preliminary data.</text>
</comment>
<accession>A0A4S8HJ22</accession>
<evidence type="ECO:0000313" key="2">
    <source>
        <dbReference type="Proteomes" id="UP000306918"/>
    </source>
</evidence>
<dbReference type="RefSeq" id="WP_136579885.1">
    <property type="nucleotide sequence ID" value="NZ_STFF01000008.1"/>
</dbReference>
<sequence>MKKGYRWLFIATVILGMASCQKEIHGDAALNPGTPADTIPGTEVGDWKFISLQGTIAQTTEVAQSGASLKGVSNTNFTSQNNAGTLTFDSATMTVNGLALSINTTAKTYVYMNGFLIDSLQAPLTHTITPQSTTAGYQKIGADSLYFQDGGLLNSLTGGILPSAPTGCKLTFEGNTMKITVAYDIVTTQDYQGFPAKVTMHAVLVATLQRN</sequence>
<dbReference type="OrthoDB" id="670644at2"/>
<dbReference type="EMBL" id="STFF01000008">
    <property type="protein sequence ID" value="THU34269.1"/>
    <property type="molecule type" value="Genomic_DNA"/>
</dbReference>
<keyword evidence="2" id="KW-1185">Reference proteome</keyword>
<dbReference type="PROSITE" id="PS51257">
    <property type="entry name" value="PROKAR_LIPOPROTEIN"/>
    <property type="match status" value="1"/>
</dbReference>
<proteinExistence type="predicted"/>
<dbReference type="Proteomes" id="UP000306918">
    <property type="component" value="Unassembled WGS sequence"/>
</dbReference>
<protein>
    <submittedName>
        <fullName evidence="1">Uncharacterized protein</fullName>
    </submittedName>
</protein>
<reference evidence="1 2" key="1">
    <citation type="submission" date="2019-04" db="EMBL/GenBank/DDBJ databases">
        <title>Niastella caeni sp. nov., isolated from activated sludge.</title>
        <authorList>
            <person name="Sheng M."/>
        </authorList>
    </citation>
    <scope>NUCLEOTIDE SEQUENCE [LARGE SCALE GENOMIC DNA]</scope>
    <source>
        <strain evidence="1 2">HX-2-15</strain>
    </source>
</reference>
<name>A0A4S8HJ22_9BACT</name>
<dbReference type="AlphaFoldDB" id="A0A4S8HJ22"/>
<gene>
    <name evidence="1" type="ORF">FAM09_24945</name>
</gene>
<evidence type="ECO:0000313" key="1">
    <source>
        <dbReference type="EMBL" id="THU34269.1"/>
    </source>
</evidence>
<organism evidence="1 2">
    <name type="scientific">Niastella caeni</name>
    <dbReference type="NCBI Taxonomy" id="2569763"/>
    <lineage>
        <taxon>Bacteria</taxon>
        <taxon>Pseudomonadati</taxon>
        <taxon>Bacteroidota</taxon>
        <taxon>Chitinophagia</taxon>
        <taxon>Chitinophagales</taxon>
        <taxon>Chitinophagaceae</taxon>
        <taxon>Niastella</taxon>
    </lineage>
</organism>